<sequence>MHGHTSSLNLTSLPLRIYADDQEYLTHVTKSSDRPGRHGGGVGPHPLPLSITSLDSCHFQYRALPWYPADRQVPIDSAFSPPFPAQVSRAQTGDSGGSSRSVIRD</sequence>
<feature type="region of interest" description="Disordered" evidence="1">
    <location>
        <begin position="28"/>
        <end position="47"/>
    </location>
</feature>
<evidence type="ECO:0000313" key="2">
    <source>
        <dbReference type="EMBL" id="KAK5870706.1"/>
    </source>
</evidence>
<evidence type="ECO:0000313" key="3">
    <source>
        <dbReference type="Proteomes" id="UP001346869"/>
    </source>
</evidence>
<feature type="region of interest" description="Disordered" evidence="1">
    <location>
        <begin position="77"/>
        <end position="105"/>
    </location>
</feature>
<comment type="caution">
    <text evidence="2">The sequence shown here is derived from an EMBL/GenBank/DDBJ whole genome shotgun (WGS) entry which is preliminary data.</text>
</comment>
<organism evidence="2 3">
    <name type="scientific">Eleginops maclovinus</name>
    <name type="common">Patagonian blennie</name>
    <name type="synonym">Eleginus maclovinus</name>
    <dbReference type="NCBI Taxonomy" id="56733"/>
    <lineage>
        <taxon>Eukaryota</taxon>
        <taxon>Metazoa</taxon>
        <taxon>Chordata</taxon>
        <taxon>Craniata</taxon>
        <taxon>Vertebrata</taxon>
        <taxon>Euteleostomi</taxon>
        <taxon>Actinopterygii</taxon>
        <taxon>Neopterygii</taxon>
        <taxon>Teleostei</taxon>
        <taxon>Neoteleostei</taxon>
        <taxon>Acanthomorphata</taxon>
        <taxon>Eupercaria</taxon>
        <taxon>Perciformes</taxon>
        <taxon>Notothenioidei</taxon>
        <taxon>Eleginopidae</taxon>
        <taxon>Eleginops</taxon>
    </lineage>
</organism>
<feature type="compositionally biased region" description="Polar residues" evidence="1">
    <location>
        <begin position="88"/>
        <end position="105"/>
    </location>
</feature>
<reference evidence="2 3" key="2">
    <citation type="journal article" date="2023" name="Mol. Biol. Evol.">
        <title>Genomics of Secondarily Temperate Adaptation in the Only Non-Antarctic Icefish.</title>
        <authorList>
            <person name="Rivera-Colon A.G."/>
            <person name="Rayamajhi N."/>
            <person name="Minhas B.F."/>
            <person name="Madrigal G."/>
            <person name="Bilyk K.T."/>
            <person name="Yoon V."/>
            <person name="Hune M."/>
            <person name="Gregory S."/>
            <person name="Cheng C.H.C."/>
            <person name="Catchen J.M."/>
        </authorList>
    </citation>
    <scope>NUCLEOTIDE SEQUENCE [LARGE SCALE GENOMIC DNA]</scope>
    <source>
        <strain evidence="2">JMC-PN-2008</strain>
    </source>
</reference>
<keyword evidence="3" id="KW-1185">Reference proteome</keyword>
<reference evidence="2 3" key="1">
    <citation type="journal article" date="2023" name="Genes (Basel)">
        <title>Chromosome-Level Genome Assembly and Circadian Gene Repertoire of the Patagonia Blennie Eleginops maclovinus-The Closest Ancestral Proxy of Antarctic Cryonotothenioids.</title>
        <authorList>
            <person name="Cheng C.C."/>
            <person name="Rivera-Colon A.G."/>
            <person name="Minhas B.F."/>
            <person name="Wilson L."/>
            <person name="Rayamajhi N."/>
            <person name="Vargas-Chacoff L."/>
            <person name="Catchen J.M."/>
        </authorList>
    </citation>
    <scope>NUCLEOTIDE SEQUENCE [LARGE SCALE GENOMIC DNA]</scope>
    <source>
        <strain evidence="2">JMC-PN-2008</strain>
    </source>
</reference>
<evidence type="ECO:0000256" key="1">
    <source>
        <dbReference type="SAM" id="MobiDB-lite"/>
    </source>
</evidence>
<gene>
    <name evidence="2" type="ORF">PBY51_003630</name>
</gene>
<dbReference type="AlphaFoldDB" id="A0AAN7XV90"/>
<accession>A0AAN7XV90</accession>
<dbReference type="Proteomes" id="UP001346869">
    <property type="component" value="Unassembled WGS sequence"/>
</dbReference>
<name>A0AAN7XV90_ELEMC</name>
<protein>
    <submittedName>
        <fullName evidence="2">Uncharacterized protein</fullName>
    </submittedName>
</protein>
<proteinExistence type="predicted"/>
<dbReference type="EMBL" id="JAUZQC010000005">
    <property type="protein sequence ID" value="KAK5870706.1"/>
    <property type="molecule type" value="Genomic_DNA"/>
</dbReference>